<feature type="transmembrane region" description="Helical" evidence="6">
    <location>
        <begin position="67"/>
        <end position="85"/>
    </location>
</feature>
<evidence type="ECO:0000256" key="6">
    <source>
        <dbReference type="SAM" id="Phobius"/>
    </source>
</evidence>
<feature type="transmembrane region" description="Helical" evidence="6">
    <location>
        <begin position="447"/>
        <end position="464"/>
    </location>
</feature>
<dbReference type="InterPro" id="IPR049453">
    <property type="entry name" value="Memb_transporter_dom"/>
</dbReference>
<dbReference type="Proteomes" id="UP001519309">
    <property type="component" value="Unassembled WGS sequence"/>
</dbReference>
<dbReference type="OrthoDB" id="4638444at2"/>
<feature type="region of interest" description="Disordered" evidence="5">
    <location>
        <begin position="205"/>
        <end position="226"/>
    </location>
</feature>
<sequence length="703" mass="72355">MPARHLSPDRVRAARQAVRVTVAATAVFYPAVYALHQPVIAVYALFTPIALGLLSSPPGGSRRRARVVLLALPFALALTALGTVLAVTTGAAVAGMVVVGFALTFGAVCGPAPAGVAPGLLLFYVLACFPPYAPDALPQRLVGVLLGTALLLLCELLLLPAPPDPPYSERIADALDLAATSAVVAAHGRGTAPDRARLLSTTGRGLRLSQQPPGSRPTGAGRTHRALAEAGAATRRLLDQLARTTPTANRDLASETLLRGIAAACTRTADALRGAPAVPGPEVLEEMAADFVAHRGRSSGSRTAPAPALLVHRSTVLATAASAITVQAAVAVALGGRRTLTGLPREQFWYARPSTVRLWAARLTGNVTRRSVCFQNAVRTAVGIGAARLVAGALDLSHGFWVLLAVLTLGRTTAGATWSAVRSAAVGTLLGALAAGVLLFEAGGAAVVSAVVLVPAMLLAFTLGPIAGPAWAQGLFTLVVACAFSQLSPVTWRLAEARLLDVLTGCAIGLLCGLLAWPSGARGEVRHSMAELLRAAAPLVEVTAAATVAPGTPDAAGRPAEEAVRLTRRRLRIAEAAYAQYRTEAGRSPADGGSDWLAALNCAGHALVGAHWLPRLSPGPMPPDARHWARESAGELADALVRAADFPPGGVRVRRTPIPRSVLAAVPAPALPALVDVEVWFSGLGADLAEMRGDSRPVRSRAA</sequence>
<proteinExistence type="predicted"/>
<dbReference type="RefSeq" id="WP_067308839.1">
    <property type="nucleotide sequence ID" value="NZ_CP016279.1"/>
</dbReference>
<protein>
    <submittedName>
        <fullName evidence="9">Membrane protein YccC</fullName>
    </submittedName>
</protein>
<feature type="transmembrane region" description="Helical" evidence="6">
    <location>
        <begin position="499"/>
        <end position="517"/>
    </location>
</feature>
<feature type="transmembrane region" description="Helical" evidence="6">
    <location>
        <begin position="389"/>
        <end position="409"/>
    </location>
</feature>
<reference evidence="9 11" key="2">
    <citation type="submission" date="2021-03" db="EMBL/GenBank/DDBJ databases">
        <title>Genomic Encyclopedia of Type Strains, Phase IV (KMG-IV): sequencing the most valuable type-strain genomes for metagenomic binning, comparative biology and taxonomic classification.</title>
        <authorList>
            <person name="Goeker M."/>
        </authorList>
    </citation>
    <scope>NUCLEOTIDE SEQUENCE [LARGE SCALE GENOMIC DNA]</scope>
    <source>
        <strain evidence="9 11">DSM 40499</strain>
    </source>
</reference>
<feature type="transmembrane region" description="Helical" evidence="6">
    <location>
        <begin position="35"/>
        <end position="55"/>
    </location>
</feature>
<accession>A0A1B1B145</accession>
<evidence type="ECO:0000256" key="2">
    <source>
        <dbReference type="ARBA" id="ARBA00022692"/>
    </source>
</evidence>
<feature type="transmembrane region" description="Helical" evidence="6">
    <location>
        <begin position="421"/>
        <end position="440"/>
    </location>
</feature>
<evidence type="ECO:0000313" key="9">
    <source>
        <dbReference type="EMBL" id="MBP2047111.1"/>
    </source>
</evidence>
<reference evidence="8 10" key="1">
    <citation type="submission" date="2016-06" db="EMBL/GenBank/DDBJ databases">
        <title>Complete genome sequence of Streptomyces griseochromogenes ATCC 14511, the Blasticidin S producer.</title>
        <authorList>
            <person name="Wu L."/>
        </authorList>
    </citation>
    <scope>NUCLEOTIDE SEQUENCE [LARGE SCALE GENOMIC DNA]</scope>
    <source>
        <strain evidence="8 10">ATCC 14511</strain>
    </source>
</reference>
<evidence type="ECO:0000313" key="11">
    <source>
        <dbReference type="Proteomes" id="UP001519309"/>
    </source>
</evidence>
<evidence type="ECO:0000256" key="4">
    <source>
        <dbReference type="ARBA" id="ARBA00023136"/>
    </source>
</evidence>
<comment type="subcellular location">
    <subcellularLocation>
        <location evidence="1">Membrane</location>
        <topology evidence="1">Multi-pass membrane protein</topology>
    </subcellularLocation>
</comment>
<evidence type="ECO:0000256" key="5">
    <source>
        <dbReference type="SAM" id="MobiDB-lite"/>
    </source>
</evidence>
<evidence type="ECO:0000313" key="10">
    <source>
        <dbReference type="Proteomes" id="UP000092659"/>
    </source>
</evidence>
<dbReference type="Pfam" id="PF13515">
    <property type="entry name" value="FUSC_2"/>
    <property type="match status" value="1"/>
</dbReference>
<dbReference type="KEGG" id="sgs:AVL59_26085"/>
<evidence type="ECO:0000256" key="1">
    <source>
        <dbReference type="ARBA" id="ARBA00004141"/>
    </source>
</evidence>
<evidence type="ECO:0000256" key="3">
    <source>
        <dbReference type="ARBA" id="ARBA00022989"/>
    </source>
</evidence>
<keyword evidence="4 6" id="KW-0472">Membrane</keyword>
<keyword evidence="3 6" id="KW-1133">Transmembrane helix</keyword>
<dbReference type="Proteomes" id="UP000092659">
    <property type="component" value="Chromosome"/>
</dbReference>
<evidence type="ECO:0000313" key="8">
    <source>
        <dbReference type="EMBL" id="ANP52548.1"/>
    </source>
</evidence>
<keyword evidence="2 6" id="KW-0812">Transmembrane</keyword>
<feature type="transmembrane region" description="Helical" evidence="6">
    <location>
        <begin position="470"/>
        <end position="487"/>
    </location>
</feature>
<keyword evidence="11" id="KW-1185">Reference proteome</keyword>
<dbReference type="AlphaFoldDB" id="A0A1B1B145"/>
<dbReference type="STRING" id="68214.AVL59_26085"/>
<gene>
    <name evidence="8" type="ORF">AVL59_26085</name>
    <name evidence="9" type="ORF">J2Z21_000033</name>
</gene>
<organism evidence="8 10">
    <name type="scientific">Streptomyces griseochromogenes</name>
    <dbReference type="NCBI Taxonomy" id="68214"/>
    <lineage>
        <taxon>Bacteria</taxon>
        <taxon>Bacillati</taxon>
        <taxon>Actinomycetota</taxon>
        <taxon>Actinomycetes</taxon>
        <taxon>Kitasatosporales</taxon>
        <taxon>Streptomycetaceae</taxon>
        <taxon>Streptomyces</taxon>
    </lineage>
</organism>
<dbReference type="EMBL" id="CP016279">
    <property type="protein sequence ID" value="ANP52548.1"/>
    <property type="molecule type" value="Genomic_DNA"/>
</dbReference>
<feature type="domain" description="Integral membrane bound transporter" evidence="7">
    <location>
        <begin position="389"/>
        <end position="512"/>
    </location>
</feature>
<dbReference type="EMBL" id="JAGGLP010000001">
    <property type="protein sequence ID" value="MBP2047111.1"/>
    <property type="molecule type" value="Genomic_DNA"/>
</dbReference>
<name>A0A1B1B145_9ACTN</name>
<evidence type="ECO:0000259" key="7">
    <source>
        <dbReference type="Pfam" id="PF13515"/>
    </source>
</evidence>
<dbReference type="GO" id="GO:0016020">
    <property type="term" value="C:membrane"/>
    <property type="evidence" value="ECO:0007669"/>
    <property type="project" value="UniProtKB-SubCell"/>
</dbReference>